<dbReference type="PROSITE" id="PS51892">
    <property type="entry name" value="SUBTILASE"/>
    <property type="match status" value="1"/>
</dbReference>
<keyword evidence="4" id="KW-1185">Reference proteome</keyword>
<evidence type="ECO:0000313" key="4">
    <source>
        <dbReference type="Proteomes" id="UP001342631"/>
    </source>
</evidence>
<dbReference type="Proteomes" id="UP001342631">
    <property type="component" value="Unassembled WGS sequence"/>
</dbReference>
<dbReference type="InterPro" id="IPR036852">
    <property type="entry name" value="Peptidase_S8/S53_dom_sf"/>
</dbReference>
<dbReference type="SUPFAM" id="SSF52743">
    <property type="entry name" value="Subtilisin-like"/>
    <property type="match status" value="1"/>
</dbReference>
<proteinExistence type="inferred from homology"/>
<comment type="caution">
    <text evidence="1">Lacks conserved residue(s) required for the propagation of feature annotation.</text>
</comment>
<accession>A0ABQ6QKF5</accession>
<evidence type="ECO:0000259" key="2">
    <source>
        <dbReference type="Pfam" id="PF00082"/>
    </source>
</evidence>
<dbReference type="RefSeq" id="WP_338274096.1">
    <property type="nucleotide sequence ID" value="NZ_BTTX01000001.1"/>
</dbReference>
<feature type="domain" description="Peptidase S8/S53" evidence="2">
    <location>
        <begin position="3"/>
        <end position="171"/>
    </location>
</feature>
<reference evidence="3 4" key="1">
    <citation type="journal article" date="2024" name="Arch. Microbiol.">
        <title>Corallococcus caeni sp. nov., a novel myxobacterium isolated from activated sludge.</title>
        <authorList>
            <person name="Tomita S."/>
            <person name="Nakai R."/>
            <person name="Kuroda K."/>
            <person name="Kurashita H."/>
            <person name="Hatamoto M."/>
            <person name="Yamaguchi T."/>
            <person name="Narihiro T."/>
        </authorList>
    </citation>
    <scope>NUCLEOTIDE SEQUENCE [LARGE SCALE GENOMIC DNA]</scope>
    <source>
        <strain evidence="3 4">NO1</strain>
    </source>
</reference>
<evidence type="ECO:0000256" key="1">
    <source>
        <dbReference type="PROSITE-ProRule" id="PRU01240"/>
    </source>
</evidence>
<dbReference type="Gene3D" id="3.40.50.200">
    <property type="entry name" value="Peptidase S8/S53 domain"/>
    <property type="match status" value="1"/>
</dbReference>
<organism evidence="3 4">
    <name type="scientific">Corallococcus caeni</name>
    <dbReference type="NCBI Taxonomy" id="3082388"/>
    <lineage>
        <taxon>Bacteria</taxon>
        <taxon>Pseudomonadati</taxon>
        <taxon>Myxococcota</taxon>
        <taxon>Myxococcia</taxon>
        <taxon>Myxococcales</taxon>
        <taxon>Cystobacterineae</taxon>
        <taxon>Myxococcaceae</taxon>
        <taxon>Corallococcus</taxon>
    </lineage>
</organism>
<gene>
    <name evidence="3" type="ORF">ASNO1_04210</name>
</gene>
<dbReference type="EMBL" id="BTTX01000001">
    <property type="protein sequence ID" value="GMU04169.1"/>
    <property type="molecule type" value="Genomic_DNA"/>
</dbReference>
<name>A0ABQ6QKF5_9BACT</name>
<comment type="similarity">
    <text evidence="1">Belongs to the peptidase S8 family.</text>
</comment>
<dbReference type="Pfam" id="PF00082">
    <property type="entry name" value="Peptidase_S8"/>
    <property type="match status" value="1"/>
</dbReference>
<sequence length="232" mass="25114">MKKLGIIDSGVEVAFLREHSLRLAGAASFTLDLDAQVLEARVYEREELEAWRAGASALDLEDTHGHGTAVLSILHDQVRPWPDVELYVARVLDQNVRGHSLCLVEALGWMLDEVGVDVLNLSLGTTHRALEAPMREVTDRAAARGAIIASAAGGVPTLPSQLESVVSVGDPALMERVGADVKVDHVVKEREVKLYMGGRWMQVPMTTSFACPVAVAGVLRDGPPPAWRRKQG</sequence>
<protein>
    <recommendedName>
        <fullName evidence="2">Peptidase S8/S53 domain-containing protein</fullName>
    </recommendedName>
</protein>
<evidence type="ECO:0000313" key="3">
    <source>
        <dbReference type="EMBL" id="GMU04169.1"/>
    </source>
</evidence>
<dbReference type="InterPro" id="IPR000209">
    <property type="entry name" value="Peptidase_S8/S53_dom"/>
</dbReference>
<dbReference type="CDD" id="cd00306">
    <property type="entry name" value="Peptidases_S8_S53"/>
    <property type="match status" value="1"/>
</dbReference>
<comment type="caution">
    <text evidence="3">The sequence shown here is derived from an EMBL/GenBank/DDBJ whole genome shotgun (WGS) entry which is preliminary data.</text>
</comment>